<feature type="transmembrane region" description="Helical" evidence="1">
    <location>
        <begin position="39"/>
        <end position="60"/>
    </location>
</feature>
<gene>
    <name evidence="2" type="ORF">JCM17846_27250</name>
</gene>
<sequence length="94" mass="11027">MSPHPKRKSLRERVAARKAGLPEYEGVAEPKPWRRWLRYSGMAMQIIAFVLLVIEVFRMIETDFFGIDQSRIIIYLVVFFTGRVLQMIAGFSRH</sequence>
<dbReference type="EMBL" id="BKCN01000016">
    <property type="protein sequence ID" value="GER05043.1"/>
    <property type="molecule type" value="Genomic_DNA"/>
</dbReference>
<keyword evidence="1" id="KW-1133">Transmembrane helix</keyword>
<evidence type="ECO:0000313" key="2">
    <source>
        <dbReference type="EMBL" id="GER05043.1"/>
    </source>
</evidence>
<accession>A0A5A7N9L1</accession>
<evidence type="ECO:0000256" key="1">
    <source>
        <dbReference type="SAM" id="Phobius"/>
    </source>
</evidence>
<name>A0A5A7N9L1_9PROT</name>
<protein>
    <submittedName>
        <fullName evidence="2">Uncharacterized protein</fullName>
    </submittedName>
</protein>
<reference evidence="2 3" key="1">
    <citation type="submission" date="2019-09" db="EMBL/GenBank/DDBJ databases">
        <title>NBRP : Genome information of microbial organism related human and environment.</title>
        <authorList>
            <person name="Hattori M."/>
            <person name="Oshima K."/>
            <person name="Inaba H."/>
            <person name="Suda W."/>
            <person name="Sakamoto M."/>
            <person name="Iino T."/>
            <person name="Kitahara M."/>
            <person name="Oshida Y."/>
            <person name="Iida T."/>
            <person name="Kudo T."/>
            <person name="Itoh T."/>
            <person name="Ohkuma M."/>
        </authorList>
    </citation>
    <scope>NUCLEOTIDE SEQUENCE [LARGE SCALE GENOMIC DNA]</scope>
    <source>
        <strain evidence="2 3">Q-1</strain>
    </source>
</reference>
<comment type="caution">
    <text evidence="2">The sequence shown here is derived from an EMBL/GenBank/DDBJ whole genome shotgun (WGS) entry which is preliminary data.</text>
</comment>
<dbReference type="AlphaFoldDB" id="A0A5A7N9L1"/>
<keyword evidence="1" id="KW-0812">Transmembrane</keyword>
<feature type="transmembrane region" description="Helical" evidence="1">
    <location>
        <begin position="72"/>
        <end position="91"/>
    </location>
</feature>
<keyword evidence="1" id="KW-0472">Membrane</keyword>
<organism evidence="2 3">
    <name type="scientific">Iodidimonas nitroreducens</name>
    <dbReference type="NCBI Taxonomy" id="1236968"/>
    <lineage>
        <taxon>Bacteria</taxon>
        <taxon>Pseudomonadati</taxon>
        <taxon>Pseudomonadota</taxon>
        <taxon>Alphaproteobacteria</taxon>
        <taxon>Iodidimonadales</taxon>
        <taxon>Iodidimonadaceae</taxon>
        <taxon>Iodidimonas</taxon>
    </lineage>
</organism>
<keyword evidence="3" id="KW-1185">Reference proteome</keyword>
<proteinExistence type="predicted"/>
<dbReference type="Proteomes" id="UP000324996">
    <property type="component" value="Unassembled WGS sequence"/>
</dbReference>
<evidence type="ECO:0000313" key="3">
    <source>
        <dbReference type="Proteomes" id="UP000324996"/>
    </source>
</evidence>